<dbReference type="PANTHER" id="PTHR30385">
    <property type="entry name" value="SIGMA FACTOR F FLAGELLAR"/>
    <property type="match status" value="1"/>
</dbReference>
<dbReference type="GO" id="GO:0016987">
    <property type="term" value="F:sigma factor activity"/>
    <property type="evidence" value="ECO:0007669"/>
    <property type="project" value="UniProtKB-KW"/>
</dbReference>
<evidence type="ECO:0000256" key="1">
    <source>
        <dbReference type="ARBA" id="ARBA00023015"/>
    </source>
</evidence>
<dbReference type="EMBL" id="KF796602">
    <property type="protein sequence ID" value="AHN97850.1"/>
    <property type="molecule type" value="Genomic_DNA"/>
</dbReference>
<proteinExistence type="predicted"/>
<dbReference type="Gene3D" id="1.20.140.160">
    <property type="match status" value="1"/>
</dbReference>
<evidence type="ECO:0000256" key="2">
    <source>
        <dbReference type="ARBA" id="ARBA00023082"/>
    </source>
</evidence>
<evidence type="ECO:0000259" key="6">
    <source>
        <dbReference type="Pfam" id="PF04545"/>
    </source>
</evidence>
<sequence>MSKARQRRVNAERIFKEQTMRAQPVAASHNRRIVASLPFVEALARRMAASMPNSVDVGDLVQDGVLGLIDASHRFDEDRGIKFETFAERRVRGAMIDALRRDAWPRGVRRQRRELDAAREALRRELGHEPSLADLAARVGSDEKRLSRTIVRIHTIESTSPLATGEHFDESSLPAALVPSEPDAPDTAYEKAETRERVRAAILSLPTREQKVIGLYYYGEVTMKEIGAEIGVNESRVSQLHARAIRRMREALGEMGPQQIAEMRKALVAFASRKPVIAKAALPAAREEKLAAPQAVVLPYKRATPPRATLRMPRTRQAVAAAR</sequence>
<dbReference type="AlphaFoldDB" id="X2LBH4"/>
<feature type="domain" description="RNA polymerase sigma-70 region 2" evidence="5">
    <location>
        <begin position="36"/>
        <end position="104"/>
    </location>
</feature>
<reference evidence="7" key="1">
    <citation type="submission" date="2013-10" db="EMBL/GenBank/DDBJ databases">
        <title>Functional metagenomics reveals novel beta-galactosidases not predictable from gene sequences.</title>
        <authorList>
            <person name="Cheng J."/>
            <person name="Engel K."/>
            <person name="Romantsov T."/>
            <person name="Neufeld J.D."/>
            <person name="Rose D.R."/>
            <person name="Charles T.C."/>
        </authorList>
    </citation>
    <scope>NUCLEOTIDE SEQUENCE</scope>
</reference>
<dbReference type="Gene3D" id="1.10.1740.10">
    <property type="match status" value="1"/>
</dbReference>
<dbReference type="InterPro" id="IPR014284">
    <property type="entry name" value="RNA_pol_sigma-70_dom"/>
</dbReference>
<keyword evidence="4" id="KW-0804">Transcription</keyword>
<dbReference type="GO" id="GO:0003899">
    <property type="term" value="F:DNA-directed RNA polymerase activity"/>
    <property type="evidence" value="ECO:0007669"/>
    <property type="project" value="InterPro"/>
</dbReference>
<dbReference type="InterPro" id="IPR012845">
    <property type="entry name" value="RNA_pol_sigma_FliA_WhiG"/>
</dbReference>
<dbReference type="InterPro" id="IPR013325">
    <property type="entry name" value="RNA_pol_sigma_r2"/>
</dbReference>
<keyword evidence="3" id="KW-0238">DNA-binding</keyword>
<evidence type="ECO:0000313" key="7">
    <source>
        <dbReference type="EMBL" id="AHN97850.1"/>
    </source>
</evidence>
<dbReference type="SUPFAM" id="SSF88659">
    <property type="entry name" value="Sigma3 and sigma4 domains of RNA polymerase sigma factors"/>
    <property type="match status" value="2"/>
</dbReference>
<dbReference type="NCBIfam" id="TIGR02479">
    <property type="entry name" value="FliA_WhiG"/>
    <property type="match status" value="1"/>
</dbReference>
<accession>X2LBH4</accession>
<organism evidence="7">
    <name type="scientific">uncultured bacterium lac121</name>
    <dbReference type="NCBI Taxonomy" id="1447236"/>
    <lineage>
        <taxon>Bacteria</taxon>
        <taxon>environmental samples</taxon>
    </lineage>
</organism>
<keyword evidence="1" id="KW-0805">Transcription regulation</keyword>
<evidence type="ECO:0000259" key="5">
    <source>
        <dbReference type="Pfam" id="PF04542"/>
    </source>
</evidence>
<protein>
    <submittedName>
        <fullName evidence="7">RNA polymerase sigma-D factor</fullName>
    </submittedName>
</protein>
<dbReference type="InterPro" id="IPR007627">
    <property type="entry name" value="RNA_pol_sigma70_r2"/>
</dbReference>
<dbReference type="InterPro" id="IPR000943">
    <property type="entry name" value="RNA_pol_sigma70"/>
</dbReference>
<dbReference type="PRINTS" id="PR00046">
    <property type="entry name" value="SIGMA70FCT"/>
</dbReference>
<dbReference type="GO" id="GO:0003677">
    <property type="term" value="F:DNA binding"/>
    <property type="evidence" value="ECO:0007669"/>
    <property type="project" value="UniProtKB-KW"/>
</dbReference>
<dbReference type="NCBIfam" id="TIGR02937">
    <property type="entry name" value="sigma70-ECF"/>
    <property type="match status" value="1"/>
</dbReference>
<dbReference type="Pfam" id="PF04542">
    <property type="entry name" value="Sigma70_r2"/>
    <property type="match status" value="1"/>
</dbReference>
<dbReference type="CDD" id="cd06171">
    <property type="entry name" value="Sigma70_r4"/>
    <property type="match status" value="1"/>
</dbReference>
<dbReference type="PANTHER" id="PTHR30385:SF7">
    <property type="entry name" value="RNA POLYMERASE SIGMA FACTOR FLIA"/>
    <property type="match status" value="1"/>
</dbReference>
<name>X2LBH4_9BACT</name>
<feature type="domain" description="RNA polymerase sigma-70 region 4" evidence="6">
    <location>
        <begin position="201"/>
        <end position="250"/>
    </location>
</feature>
<dbReference type="InterPro" id="IPR007630">
    <property type="entry name" value="RNA_pol_sigma70_r4"/>
</dbReference>
<dbReference type="Pfam" id="PF04545">
    <property type="entry name" value="Sigma70_r4"/>
    <property type="match status" value="1"/>
</dbReference>
<evidence type="ECO:0000256" key="4">
    <source>
        <dbReference type="ARBA" id="ARBA00023163"/>
    </source>
</evidence>
<dbReference type="GO" id="GO:0006352">
    <property type="term" value="P:DNA-templated transcription initiation"/>
    <property type="evidence" value="ECO:0007669"/>
    <property type="project" value="InterPro"/>
</dbReference>
<evidence type="ECO:0000256" key="3">
    <source>
        <dbReference type="ARBA" id="ARBA00023125"/>
    </source>
</evidence>
<dbReference type="InterPro" id="IPR013324">
    <property type="entry name" value="RNA_pol_sigma_r3/r4-like"/>
</dbReference>
<dbReference type="SUPFAM" id="SSF88946">
    <property type="entry name" value="Sigma2 domain of RNA polymerase sigma factors"/>
    <property type="match status" value="1"/>
</dbReference>
<keyword evidence="2" id="KW-0731">Sigma factor</keyword>